<evidence type="ECO:0000313" key="7">
    <source>
        <dbReference type="Proteomes" id="UP000653305"/>
    </source>
</evidence>
<evidence type="ECO:0000256" key="2">
    <source>
        <dbReference type="ARBA" id="ARBA00005581"/>
    </source>
</evidence>
<dbReference type="Proteomes" id="UP000653305">
    <property type="component" value="Unassembled WGS sequence"/>
</dbReference>
<dbReference type="GO" id="GO:0060320">
    <property type="term" value="P:rejection of self pollen"/>
    <property type="evidence" value="ECO:0007669"/>
    <property type="project" value="UniProtKB-KW"/>
</dbReference>
<gene>
    <name evidence="6" type="ORF">PHJA_001463500</name>
</gene>
<evidence type="ECO:0000256" key="3">
    <source>
        <dbReference type="ARBA" id="ARBA00022471"/>
    </source>
</evidence>
<keyword evidence="7" id="KW-1185">Reference proteome</keyword>
<evidence type="ECO:0000256" key="1">
    <source>
        <dbReference type="ARBA" id="ARBA00004613"/>
    </source>
</evidence>
<reference evidence="6" key="1">
    <citation type="submission" date="2020-07" db="EMBL/GenBank/DDBJ databases">
        <title>Ethylene signaling mediates host invasion by parasitic plants.</title>
        <authorList>
            <person name="Yoshida S."/>
        </authorList>
    </citation>
    <scope>NUCLEOTIDE SEQUENCE</scope>
    <source>
        <strain evidence="6">Okayama</strain>
    </source>
</reference>
<comment type="subcellular location">
    <subcellularLocation>
        <location evidence="1">Secreted</location>
    </subcellularLocation>
</comment>
<protein>
    <submittedName>
        <fullName evidence="6">Uncharacterized protein</fullName>
    </submittedName>
</protein>
<comment type="caution">
    <text evidence="6">The sequence shown here is derived from an EMBL/GenBank/DDBJ whole genome shotgun (WGS) entry which is preliminary data.</text>
</comment>
<name>A0A830C4U8_9LAMI</name>
<dbReference type="OrthoDB" id="883183at2759"/>
<keyword evidence="3" id="KW-0713">Self-incompatibility</keyword>
<accession>A0A830C4U8</accession>
<comment type="similarity">
    <text evidence="2">Belongs to the plant self-incompatibility (S1) protein family.</text>
</comment>
<evidence type="ECO:0000256" key="4">
    <source>
        <dbReference type="ARBA" id="ARBA00022525"/>
    </source>
</evidence>
<keyword evidence="5" id="KW-0732">Signal</keyword>
<evidence type="ECO:0000256" key="5">
    <source>
        <dbReference type="ARBA" id="ARBA00022729"/>
    </source>
</evidence>
<evidence type="ECO:0000313" key="6">
    <source>
        <dbReference type="EMBL" id="GFP93192.1"/>
    </source>
</evidence>
<sequence length="92" mass="10897">MLHCAAGDKELGFHNLTTNQDFNYKLCTSLSNLYFCHLWYNGKDKAFIVYSSNFVANDVPGLERKKQSYATMRQEMMEYTTHIIFFLQIQRR</sequence>
<dbReference type="Pfam" id="PF05938">
    <property type="entry name" value="Self-incomp_S1"/>
    <property type="match status" value="1"/>
</dbReference>
<organism evidence="6 7">
    <name type="scientific">Phtheirospermum japonicum</name>
    <dbReference type="NCBI Taxonomy" id="374723"/>
    <lineage>
        <taxon>Eukaryota</taxon>
        <taxon>Viridiplantae</taxon>
        <taxon>Streptophyta</taxon>
        <taxon>Embryophyta</taxon>
        <taxon>Tracheophyta</taxon>
        <taxon>Spermatophyta</taxon>
        <taxon>Magnoliopsida</taxon>
        <taxon>eudicotyledons</taxon>
        <taxon>Gunneridae</taxon>
        <taxon>Pentapetalae</taxon>
        <taxon>asterids</taxon>
        <taxon>lamiids</taxon>
        <taxon>Lamiales</taxon>
        <taxon>Orobanchaceae</taxon>
        <taxon>Orobanchaceae incertae sedis</taxon>
        <taxon>Phtheirospermum</taxon>
    </lineage>
</organism>
<proteinExistence type="inferred from homology"/>
<dbReference type="GO" id="GO:0005576">
    <property type="term" value="C:extracellular region"/>
    <property type="evidence" value="ECO:0007669"/>
    <property type="project" value="UniProtKB-SubCell"/>
</dbReference>
<dbReference type="EMBL" id="BMAC01000304">
    <property type="protein sequence ID" value="GFP93192.1"/>
    <property type="molecule type" value="Genomic_DNA"/>
</dbReference>
<dbReference type="AlphaFoldDB" id="A0A830C4U8"/>
<keyword evidence="4" id="KW-0964">Secreted</keyword>
<dbReference type="InterPro" id="IPR010264">
    <property type="entry name" value="Self-incomp_S1"/>
</dbReference>